<dbReference type="EMBL" id="JBHLTP010000010">
    <property type="protein sequence ID" value="MFC0524288.1"/>
    <property type="molecule type" value="Genomic_DNA"/>
</dbReference>
<evidence type="ECO:0000313" key="2">
    <source>
        <dbReference type="EMBL" id="MFC0524288.1"/>
    </source>
</evidence>
<reference evidence="2 3" key="1">
    <citation type="submission" date="2024-09" db="EMBL/GenBank/DDBJ databases">
        <authorList>
            <person name="Sun Q."/>
            <person name="Mori K."/>
        </authorList>
    </citation>
    <scope>NUCLEOTIDE SEQUENCE [LARGE SCALE GENOMIC DNA]</scope>
    <source>
        <strain evidence="2 3">NCAIM B.02529</strain>
    </source>
</reference>
<proteinExistence type="predicted"/>
<gene>
    <name evidence="2" type="ORF">ACFFGV_11995</name>
</gene>
<feature type="compositionally biased region" description="Basic residues" evidence="1">
    <location>
        <begin position="48"/>
        <end position="64"/>
    </location>
</feature>
<evidence type="ECO:0000313" key="3">
    <source>
        <dbReference type="Proteomes" id="UP001589836"/>
    </source>
</evidence>
<dbReference type="RefSeq" id="WP_377348111.1">
    <property type="nucleotide sequence ID" value="NZ_JBHLTP010000010.1"/>
</dbReference>
<keyword evidence="3" id="KW-1185">Reference proteome</keyword>
<organism evidence="2 3">
    <name type="scientific">Pontibacillus salicampi</name>
    <dbReference type="NCBI Taxonomy" id="1449801"/>
    <lineage>
        <taxon>Bacteria</taxon>
        <taxon>Bacillati</taxon>
        <taxon>Bacillota</taxon>
        <taxon>Bacilli</taxon>
        <taxon>Bacillales</taxon>
        <taxon>Bacillaceae</taxon>
        <taxon>Pontibacillus</taxon>
    </lineage>
</organism>
<protein>
    <recommendedName>
        <fullName evidence="4">Fur-regulated basic protein FbpA</fullName>
    </recommendedName>
</protein>
<evidence type="ECO:0000256" key="1">
    <source>
        <dbReference type="SAM" id="MobiDB-lite"/>
    </source>
</evidence>
<sequence length="64" mass="7528">MGLLQKAVENQKKMLFHDLVASGMYKRTDKMESMTLEQLERDHARMTSSKRHPRKHNPTLKKSC</sequence>
<evidence type="ECO:0008006" key="4">
    <source>
        <dbReference type="Google" id="ProtNLM"/>
    </source>
</evidence>
<name>A0ABV6LPF4_9BACI</name>
<accession>A0ABV6LPF4</accession>
<comment type="caution">
    <text evidence="2">The sequence shown here is derived from an EMBL/GenBank/DDBJ whole genome shotgun (WGS) entry which is preliminary data.</text>
</comment>
<feature type="region of interest" description="Disordered" evidence="1">
    <location>
        <begin position="41"/>
        <end position="64"/>
    </location>
</feature>
<dbReference type="Proteomes" id="UP001589836">
    <property type="component" value="Unassembled WGS sequence"/>
</dbReference>